<dbReference type="InterPro" id="IPR019008">
    <property type="entry name" value="Beta_sandwich_EMC7"/>
</dbReference>
<feature type="chain" id="PRO_5002127764" description="ER membrane protein complex subunit 7 beta-sandwich domain-containing protein" evidence="8">
    <location>
        <begin position="32"/>
        <end position="238"/>
    </location>
</feature>
<keyword evidence="4 8" id="KW-0732">Signal</keyword>
<evidence type="ECO:0000256" key="4">
    <source>
        <dbReference type="ARBA" id="ARBA00022729"/>
    </source>
</evidence>
<dbReference type="Pfam" id="PF09430">
    <property type="entry name" value="EMC7_beta-sandw"/>
    <property type="match status" value="1"/>
</dbReference>
<evidence type="ECO:0000256" key="5">
    <source>
        <dbReference type="ARBA" id="ARBA00022989"/>
    </source>
</evidence>
<protein>
    <recommendedName>
        <fullName evidence="9">ER membrane protein complex subunit 7 beta-sandwich domain-containing protein</fullName>
    </recommendedName>
</protein>
<proteinExistence type="inferred from homology"/>
<keyword evidence="5 7" id="KW-1133">Transmembrane helix</keyword>
<keyword evidence="6 7" id="KW-0472">Membrane</keyword>
<evidence type="ECO:0000256" key="3">
    <source>
        <dbReference type="ARBA" id="ARBA00022692"/>
    </source>
</evidence>
<dbReference type="PANTHER" id="PTHR13605:SF4">
    <property type="entry name" value="ER MEMBRANE PROTEIN COMPLEX SUBUNIT 7"/>
    <property type="match status" value="1"/>
</dbReference>
<evidence type="ECO:0000259" key="9">
    <source>
        <dbReference type="Pfam" id="PF09430"/>
    </source>
</evidence>
<keyword evidence="3 7" id="KW-0812">Transmembrane</keyword>
<organism evidence="10">
    <name type="scientific">Arion vulgaris</name>
    <dbReference type="NCBI Taxonomy" id="1028688"/>
    <lineage>
        <taxon>Eukaryota</taxon>
        <taxon>Metazoa</taxon>
        <taxon>Spiralia</taxon>
        <taxon>Lophotrochozoa</taxon>
        <taxon>Mollusca</taxon>
        <taxon>Gastropoda</taxon>
        <taxon>Heterobranchia</taxon>
        <taxon>Euthyneura</taxon>
        <taxon>Panpulmonata</taxon>
        <taxon>Eupulmonata</taxon>
        <taxon>Stylommatophora</taxon>
        <taxon>Helicina</taxon>
        <taxon>Arionoidea</taxon>
        <taxon>Arionidae</taxon>
        <taxon>Arion</taxon>
    </lineage>
</organism>
<feature type="signal peptide" evidence="8">
    <location>
        <begin position="1"/>
        <end position="31"/>
    </location>
</feature>
<comment type="subcellular location">
    <subcellularLocation>
        <location evidence="1">Membrane</location>
        <topology evidence="1">Single-pass membrane protein</topology>
    </subcellularLocation>
</comment>
<feature type="non-terminal residue" evidence="10">
    <location>
        <position position="1"/>
    </location>
</feature>
<accession>A0A0B7AT99</accession>
<dbReference type="PANTHER" id="PTHR13605">
    <property type="entry name" value="ER MEMBRANE PROTEIN COMPLEX SUBUNIT 7"/>
    <property type="match status" value="1"/>
</dbReference>
<evidence type="ECO:0000256" key="7">
    <source>
        <dbReference type="SAM" id="Phobius"/>
    </source>
</evidence>
<dbReference type="GO" id="GO:0030246">
    <property type="term" value="F:carbohydrate binding"/>
    <property type="evidence" value="ECO:0007669"/>
    <property type="project" value="InterPro"/>
</dbReference>
<name>A0A0B7AT99_9EUPU</name>
<dbReference type="AlphaFoldDB" id="A0A0B7AT99"/>
<sequence length="238" mass="27274">FLPAFKMEEPMQYIQFLLCLFLFNWNSFASGSGSDLEEFNDKAEFKIEGKVYFSSKDKEWTMNTRVLVDGGNYLGFVRTDGSFVVHGIPSGSYIVEVANPDALFETVRVEITSKGRIRARRINLLQPNLVKTVTYPLEFRERGKLNYFHKREQWRLTDFLFNPMVLTMIVPLLLIMVLPKLMNAADVDTQKEMQNQMNVLNNRPNMPDAAELFTNFFSGGASSKKAIKSKPSATSKRK</sequence>
<gene>
    <name evidence="10" type="primary">ORF135891</name>
</gene>
<evidence type="ECO:0000256" key="2">
    <source>
        <dbReference type="ARBA" id="ARBA00008880"/>
    </source>
</evidence>
<evidence type="ECO:0000256" key="6">
    <source>
        <dbReference type="ARBA" id="ARBA00023136"/>
    </source>
</evidence>
<dbReference type="InterPro" id="IPR039163">
    <property type="entry name" value="EMC7"/>
</dbReference>
<dbReference type="GO" id="GO:0072546">
    <property type="term" value="C:EMC complex"/>
    <property type="evidence" value="ECO:0007669"/>
    <property type="project" value="TreeGrafter"/>
</dbReference>
<evidence type="ECO:0000313" key="10">
    <source>
        <dbReference type="EMBL" id="CEK83221.1"/>
    </source>
</evidence>
<dbReference type="EMBL" id="HACG01036356">
    <property type="protein sequence ID" value="CEK83221.1"/>
    <property type="molecule type" value="Transcribed_RNA"/>
</dbReference>
<comment type="similarity">
    <text evidence="2">Belongs to the EMC7 family.</text>
</comment>
<reference evidence="10" key="1">
    <citation type="submission" date="2014-12" db="EMBL/GenBank/DDBJ databases">
        <title>Insight into the proteome of Arion vulgaris.</title>
        <authorList>
            <person name="Aradska J."/>
            <person name="Bulat T."/>
            <person name="Smidak R."/>
            <person name="Sarate P."/>
            <person name="Gangsoo J."/>
            <person name="Sialana F."/>
            <person name="Bilban M."/>
            <person name="Lubec G."/>
        </authorList>
    </citation>
    <scope>NUCLEOTIDE SEQUENCE</scope>
    <source>
        <tissue evidence="10">Skin</tissue>
    </source>
</reference>
<dbReference type="InterPro" id="IPR013784">
    <property type="entry name" value="Carb-bd-like_fold"/>
</dbReference>
<dbReference type="SUPFAM" id="SSF49452">
    <property type="entry name" value="Starch-binding domain-like"/>
    <property type="match status" value="1"/>
</dbReference>
<feature type="transmembrane region" description="Helical" evidence="7">
    <location>
        <begin position="159"/>
        <end position="178"/>
    </location>
</feature>
<feature type="domain" description="ER membrane protein complex subunit 7 beta-sandwich" evidence="9">
    <location>
        <begin position="56"/>
        <end position="166"/>
    </location>
</feature>
<evidence type="ECO:0000256" key="1">
    <source>
        <dbReference type="ARBA" id="ARBA00004167"/>
    </source>
</evidence>
<evidence type="ECO:0000256" key="8">
    <source>
        <dbReference type="SAM" id="SignalP"/>
    </source>
</evidence>